<evidence type="ECO:0000256" key="2">
    <source>
        <dbReference type="ARBA" id="ARBA00001946"/>
    </source>
</evidence>
<dbReference type="AlphaFoldDB" id="A0A929RV66"/>
<dbReference type="EMBL" id="JABZGR010000003">
    <property type="protein sequence ID" value="MBF0969828.1"/>
    <property type="molecule type" value="Genomic_DNA"/>
</dbReference>
<evidence type="ECO:0000313" key="12">
    <source>
        <dbReference type="Proteomes" id="UP000704068"/>
    </source>
</evidence>
<comment type="cofactor">
    <cofactor evidence="1">
        <name>Mn(2+)</name>
        <dbReference type="ChEBI" id="CHEBI:29035"/>
    </cofactor>
</comment>
<keyword evidence="9" id="KW-0472">Membrane</keyword>
<keyword evidence="5" id="KW-0227">DNA damage</keyword>
<feature type="transmembrane region" description="Helical" evidence="9">
    <location>
        <begin position="69"/>
        <end position="86"/>
    </location>
</feature>
<comment type="cofactor">
    <cofactor evidence="2">
        <name>Mg(2+)</name>
        <dbReference type="ChEBI" id="CHEBI:18420"/>
    </cofactor>
</comment>
<evidence type="ECO:0000256" key="8">
    <source>
        <dbReference type="ARBA" id="ARBA00023204"/>
    </source>
</evidence>
<evidence type="ECO:0000256" key="9">
    <source>
        <dbReference type="SAM" id="Phobius"/>
    </source>
</evidence>
<dbReference type="InterPro" id="IPR036691">
    <property type="entry name" value="Endo/exonu/phosph_ase_sf"/>
</dbReference>
<dbReference type="GO" id="GO:0016787">
    <property type="term" value="F:hydrolase activity"/>
    <property type="evidence" value="ECO:0007669"/>
    <property type="project" value="UniProtKB-KW"/>
</dbReference>
<dbReference type="PANTHER" id="PTHR15822">
    <property type="entry name" value="TRAF AND TNF RECEPTOR-ASSOCIATED PROTEIN"/>
    <property type="match status" value="1"/>
</dbReference>
<organism evidence="11 12">
    <name type="scientific">Alloprevotella tannerae</name>
    <dbReference type="NCBI Taxonomy" id="76122"/>
    <lineage>
        <taxon>Bacteria</taxon>
        <taxon>Pseudomonadati</taxon>
        <taxon>Bacteroidota</taxon>
        <taxon>Bacteroidia</taxon>
        <taxon>Bacteroidales</taxon>
        <taxon>Prevotellaceae</taxon>
        <taxon>Alloprevotella</taxon>
    </lineage>
</organism>
<keyword evidence="9" id="KW-1133">Transmembrane helix</keyword>
<comment type="caution">
    <text evidence="11">The sequence shown here is derived from an EMBL/GenBank/DDBJ whole genome shotgun (WGS) entry which is preliminary data.</text>
</comment>
<evidence type="ECO:0000256" key="5">
    <source>
        <dbReference type="ARBA" id="ARBA00022763"/>
    </source>
</evidence>
<dbReference type="PANTHER" id="PTHR15822:SF4">
    <property type="entry name" value="TYROSYL-DNA PHOSPHODIESTERASE 2"/>
    <property type="match status" value="1"/>
</dbReference>
<dbReference type="Pfam" id="PF03372">
    <property type="entry name" value="Exo_endo_phos"/>
    <property type="match status" value="1"/>
</dbReference>
<dbReference type="Gene3D" id="3.60.10.10">
    <property type="entry name" value="Endonuclease/exonuclease/phosphatase"/>
    <property type="match status" value="1"/>
</dbReference>
<protein>
    <submittedName>
        <fullName evidence="11">Endonuclease/exonuclease/phosphatase family protein</fullName>
    </submittedName>
</protein>
<sequence length="359" mass="40160">MGNKQRPRAAWAEIIAWICVLLLWASAASAYIDPRIFGFAAVMGLAFPVFLGLVGLITVVLLFFARQKIWIPLVGLAVCFGAVRRYCPFNFKSTPPKTAIKVISYNTLFLGGPSNNPETGNNIVAEYIERSKADIACLQEVPSFDGYYEQRVFPVMKHAKYHDGLLFNGVFIAMFSHYPIVRHELVCQDEGNGTVAFWTVRAPGDTILVINNHLKSVGLSMEDREEFKEMVHAPESKISRQGSKTILSKITHAAAARAAMADKVAAFIDRHRGTPMIVCGDFNDTPISYAYRRVGKDLTDAYVSTGRGFGRSFNRDAIFVRIDQMFCSEEFTPYAAYVDSRMKCSDHYPIVAYFDPTKK</sequence>
<evidence type="ECO:0000256" key="7">
    <source>
        <dbReference type="ARBA" id="ARBA00022842"/>
    </source>
</evidence>
<proteinExistence type="predicted"/>
<evidence type="ECO:0000256" key="1">
    <source>
        <dbReference type="ARBA" id="ARBA00001936"/>
    </source>
</evidence>
<dbReference type="InterPro" id="IPR005135">
    <property type="entry name" value="Endo/exonuclease/phosphatase"/>
</dbReference>
<evidence type="ECO:0000313" key="11">
    <source>
        <dbReference type="EMBL" id="MBF0969828.1"/>
    </source>
</evidence>
<dbReference type="GO" id="GO:0046872">
    <property type="term" value="F:metal ion binding"/>
    <property type="evidence" value="ECO:0007669"/>
    <property type="project" value="UniProtKB-KW"/>
</dbReference>
<dbReference type="RefSeq" id="WP_303762988.1">
    <property type="nucleotide sequence ID" value="NZ_JABZGR010000003.1"/>
</dbReference>
<keyword evidence="6" id="KW-0378">Hydrolase</keyword>
<dbReference type="GO" id="GO:0006281">
    <property type="term" value="P:DNA repair"/>
    <property type="evidence" value="ECO:0007669"/>
    <property type="project" value="UniProtKB-KW"/>
</dbReference>
<keyword evidence="11" id="KW-0255">Endonuclease</keyword>
<evidence type="ECO:0000259" key="10">
    <source>
        <dbReference type="Pfam" id="PF03372"/>
    </source>
</evidence>
<feature type="domain" description="Endonuclease/exonuclease/phosphatase" evidence="10">
    <location>
        <begin position="103"/>
        <end position="347"/>
    </location>
</feature>
<keyword evidence="3" id="KW-0540">Nuclease</keyword>
<dbReference type="GO" id="GO:0004519">
    <property type="term" value="F:endonuclease activity"/>
    <property type="evidence" value="ECO:0007669"/>
    <property type="project" value="UniProtKB-KW"/>
</dbReference>
<keyword evidence="9" id="KW-0812">Transmembrane</keyword>
<keyword evidence="7" id="KW-0460">Magnesium</keyword>
<keyword evidence="4" id="KW-0479">Metal-binding</keyword>
<dbReference type="Proteomes" id="UP000704068">
    <property type="component" value="Unassembled WGS sequence"/>
</dbReference>
<gene>
    <name evidence="11" type="ORF">HXK21_02120</name>
</gene>
<keyword evidence="8" id="KW-0234">DNA repair</keyword>
<accession>A0A929RV66</accession>
<evidence type="ECO:0000256" key="6">
    <source>
        <dbReference type="ARBA" id="ARBA00022801"/>
    </source>
</evidence>
<reference evidence="11" key="1">
    <citation type="submission" date="2020-04" db="EMBL/GenBank/DDBJ databases">
        <title>Deep metagenomics examines the oral microbiome during advanced dental caries in children, revealing novel taxa and co-occurrences with host molecules.</title>
        <authorList>
            <person name="Baker J.L."/>
            <person name="Morton J.T."/>
            <person name="Dinis M."/>
            <person name="Alvarez R."/>
            <person name="Tran N.C."/>
            <person name="Knight R."/>
            <person name="Edlund A."/>
        </authorList>
    </citation>
    <scope>NUCLEOTIDE SEQUENCE</scope>
    <source>
        <strain evidence="11">JCVI_34_bin.1</strain>
    </source>
</reference>
<evidence type="ECO:0000256" key="4">
    <source>
        <dbReference type="ARBA" id="ARBA00022723"/>
    </source>
</evidence>
<feature type="transmembrane region" description="Helical" evidence="9">
    <location>
        <begin position="40"/>
        <end position="64"/>
    </location>
</feature>
<dbReference type="InterPro" id="IPR051547">
    <property type="entry name" value="TDP2-like"/>
</dbReference>
<name>A0A929RV66_9BACT</name>
<dbReference type="CDD" id="cd09084">
    <property type="entry name" value="EEP-2"/>
    <property type="match status" value="1"/>
</dbReference>
<evidence type="ECO:0000256" key="3">
    <source>
        <dbReference type="ARBA" id="ARBA00022722"/>
    </source>
</evidence>
<dbReference type="SUPFAM" id="SSF56219">
    <property type="entry name" value="DNase I-like"/>
    <property type="match status" value="1"/>
</dbReference>